<evidence type="ECO:0000256" key="1">
    <source>
        <dbReference type="SAM" id="Phobius"/>
    </source>
</evidence>
<dbReference type="RefSeq" id="WP_167238604.1">
    <property type="nucleotide sequence ID" value="NZ_WHJF01000057.1"/>
</dbReference>
<feature type="transmembrane region" description="Helical" evidence="1">
    <location>
        <begin position="12"/>
        <end position="32"/>
    </location>
</feature>
<evidence type="ECO:0000313" key="2">
    <source>
        <dbReference type="EMBL" id="NHZ64572.1"/>
    </source>
</evidence>
<feature type="transmembrane region" description="Helical" evidence="1">
    <location>
        <begin position="319"/>
        <end position="338"/>
    </location>
</feature>
<keyword evidence="1" id="KW-1133">Transmembrane helix</keyword>
<proteinExistence type="predicted"/>
<name>A0ABX0MR71_9BURK</name>
<feature type="transmembrane region" description="Helical" evidence="1">
    <location>
        <begin position="350"/>
        <end position="370"/>
    </location>
</feature>
<keyword evidence="1" id="KW-0812">Transmembrane</keyword>
<evidence type="ECO:0008006" key="4">
    <source>
        <dbReference type="Google" id="ProtNLM"/>
    </source>
</evidence>
<dbReference type="Proteomes" id="UP000610594">
    <property type="component" value="Unassembled WGS sequence"/>
</dbReference>
<evidence type="ECO:0000313" key="3">
    <source>
        <dbReference type="Proteomes" id="UP000610594"/>
    </source>
</evidence>
<protein>
    <recommendedName>
        <fullName evidence="4">Polymerase</fullName>
    </recommendedName>
</protein>
<accession>A0ABX0MR71</accession>
<feature type="transmembrane region" description="Helical" evidence="1">
    <location>
        <begin position="132"/>
        <end position="157"/>
    </location>
</feature>
<keyword evidence="1" id="KW-0472">Membrane</keyword>
<feature type="transmembrane region" description="Helical" evidence="1">
    <location>
        <begin position="177"/>
        <end position="208"/>
    </location>
</feature>
<sequence>MNPIAPSTGREHWIGMLGFFALFPGFFFYHTALGLGKIPAVLGGYFAPVSLLLLPLLFFYYTSKVRQDRDYLGKSDLAFFLYLAYFALIVGVNAIAGAKMAIVTNHLFGIIFMLNVFFMFRMIAPDERRFRLMLLGSLFAMSAIVFAYAIDGAFYLAPLGNAKNPESLASYQGFSRSYLFTFALAIACTRALSLRVLLYCLAAATLFLNTARSEFAAMLFMIPIIELYYTRQKVLMAAGFLFLVMMTYSNLEQLLSMLPSNRILELLDLSHSRSANVRHHLSTYALNSIAQFPVFGDYASYSPGLYSHNVLSAWVDTGIFGFLFVLGILIVPAIPLFFKGYFSRYRSAAFILAFSLCCITMLLLTTSHYFTDMLIGATMAAFSSYRYGMTHAHHRTSDIGPPAPRHPHLHQAMRGAGTARI</sequence>
<gene>
    <name evidence="2" type="ORF">F1735_20085</name>
</gene>
<comment type="caution">
    <text evidence="2">The sequence shown here is derived from an EMBL/GenBank/DDBJ whole genome shotgun (WGS) entry which is preliminary data.</text>
</comment>
<organism evidence="2 3">
    <name type="scientific">Massilia genomosp. 1</name>
    <dbReference type="NCBI Taxonomy" id="2609280"/>
    <lineage>
        <taxon>Bacteria</taxon>
        <taxon>Pseudomonadati</taxon>
        <taxon>Pseudomonadota</taxon>
        <taxon>Betaproteobacteria</taxon>
        <taxon>Burkholderiales</taxon>
        <taxon>Oxalobacteraceae</taxon>
        <taxon>Telluria group</taxon>
        <taxon>Massilia</taxon>
    </lineage>
</organism>
<reference evidence="2 3" key="1">
    <citation type="submission" date="2019-10" db="EMBL/GenBank/DDBJ databases">
        <title>Taxonomy of Antarctic Massilia spp.: description of Massilia rubra sp. nov., Massilia aquatica sp. nov., Massilia mucilaginosa sp. nov., Massilia frigida sp. nov. isolated from streams, lakes and regoliths.</title>
        <authorList>
            <person name="Holochova P."/>
            <person name="Sedlacek I."/>
            <person name="Kralova S."/>
            <person name="Maslanova I."/>
            <person name="Busse H.-J."/>
            <person name="Stankova E."/>
            <person name="Vrbovska V."/>
            <person name="Kovarovic V."/>
            <person name="Bartak M."/>
            <person name="Svec P."/>
            <person name="Pantucek R."/>
        </authorList>
    </citation>
    <scope>NUCLEOTIDE SEQUENCE [LARGE SCALE GENOMIC DNA]</scope>
    <source>
        <strain evidence="2 3">CCM 8694</strain>
    </source>
</reference>
<keyword evidence="3" id="KW-1185">Reference proteome</keyword>
<feature type="transmembrane region" description="Helical" evidence="1">
    <location>
        <begin position="77"/>
        <end position="96"/>
    </location>
</feature>
<dbReference type="EMBL" id="WHJF01000057">
    <property type="protein sequence ID" value="NHZ64572.1"/>
    <property type="molecule type" value="Genomic_DNA"/>
</dbReference>
<feature type="transmembrane region" description="Helical" evidence="1">
    <location>
        <begin position="102"/>
        <end position="120"/>
    </location>
</feature>
<feature type="transmembrane region" description="Helical" evidence="1">
    <location>
        <begin position="38"/>
        <end position="61"/>
    </location>
</feature>
<feature type="transmembrane region" description="Helical" evidence="1">
    <location>
        <begin position="234"/>
        <end position="251"/>
    </location>
</feature>